<dbReference type="Pfam" id="PF00440">
    <property type="entry name" value="TetR_N"/>
    <property type="match status" value="1"/>
</dbReference>
<dbReference type="InterPro" id="IPR041678">
    <property type="entry name" value="TetR_C_16"/>
</dbReference>
<dbReference type="PANTHER" id="PTHR30055">
    <property type="entry name" value="HTH-TYPE TRANSCRIPTIONAL REGULATOR RUTR"/>
    <property type="match status" value="1"/>
</dbReference>
<keyword evidence="1 2" id="KW-0238">DNA-binding</keyword>
<dbReference type="EMBL" id="JAVREL010000004">
    <property type="protein sequence ID" value="MDT0342796.1"/>
    <property type="molecule type" value="Genomic_DNA"/>
</dbReference>
<dbReference type="InterPro" id="IPR001647">
    <property type="entry name" value="HTH_TetR"/>
</dbReference>
<dbReference type="InterPro" id="IPR009057">
    <property type="entry name" value="Homeodomain-like_sf"/>
</dbReference>
<dbReference type="InterPro" id="IPR036271">
    <property type="entry name" value="Tet_transcr_reg_TetR-rel_C_sf"/>
</dbReference>
<feature type="DNA-binding region" description="H-T-H motif" evidence="2">
    <location>
        <begin position="47"/>
        <end position="66"/>
    </location>
</feature>
<protein>
    <submittedName>
        <fullName evidence="4">TetR family transcriptional regulator</fullName>
    </submittedName>
</protein>
<evidence type="ECO:0000256" key="2">
    <source>
        <dbReference type="PROSITE-ProRule" id="PRU00335"/>
    </source>
</evidence>
<organism evidence="4 5">
    <name type="scientific">Streptomyces litchfieldiae</name>
    <dbReference type="NCBI Taxonomy" id="3075543"/>
    <lineage>
        <taxon>Bacteria</taxon>
        <taxon>Bacillati</taxon>
        <taxon>Actinomycetota</taxon>
        <taxon>Actinomycetes</taxon>
        <taxon>Kitasatosporales</taxon>
        <taxon>Streptomycetaceae</taxon>
        <taxon>Streptomyces</taxon>
    </lineage>
</organism>
<dbReference type="InterPro" id="IPR050109">
    <property type="entry name" value="HTH-type_TetR-like_transc_reg"/>
</dbReference>
<reference evidence="5" key="1">
    <citation type="submission" date="2023-07" db="EMBL/GenBank/DDBJ databases">
        <title>30 novel species of actinomycetes from the DSMZ collection.</title>
        <authorList>
            <person name="Nouioui I."/>
        </authorList>
    </citation>
    <scope>NUCLEOTIDE SEQUENCE [LARGE SCALE GENOMIC DNA]</scope>
    <source>
        <strain evidence="5">DSM 44938</strain>
    </source>
</reference>
<feature type="domain" description="HTH tetR-type" evidence="3">
    <location>
        <begin position="24"/>
        <end position="84"/>
    </location>
</feature>
<dbReference type="PROSITE" id="PS50977">
    <property type="entry name" value="HTH_TETR_2"/>
    <property type="match status" value="1"/>
</dbReference>
<name>A0ABU2MMW9_9ACTN</name>
<dbReference type="Gene3D" id="1.10.10.60">
    <property type="entry name" value="Homeodomain-like"/>
    <property type="match status" value="1"/>
</dbReference>
<sequence length="211" mass="23161">MSSENVEVDEVAWAPRRRFGPRSAPARRAILEAARARFAEDGYERATIRAIAADAGVDPAMVMRYYGSKAELFTATVRVASDLEDLSTVPRDEVGRRFAGAMLGRWERGENKPEEAVLRAAPTHPEAARSMQVTFEEQILPALRNAFPDDPDIDTRAGLILTQGLGTVLCRYVLKIEPVASMDFEQLLDAVGATMQHHLTAPLKDAAAQGR</sequence>
<dbReference type="Proteomes" id="UP001183246">
    <property type="component" value="Unassembled WGS sequence"/>
</dbReference>
<dbReference type="RefSeq" id="WP_311703932.1">
    <property type="nucleotide sequence ID" value="NZ_JAVREL010000004.1"/>
</dbReference>
<dbReference type="PANTHER" id="PTHR30055:SF235">
    <property type="entry name" value="TRANSCRIPTIONAL REGULATORY PROTEIN"/>
    <property type="match status" value="1"/>
</dbReference>
<evidence type="ECO:0000313" key="4">
    <source>
        <dbReference type="EMBL" id="MDT0342796.1"/>
    </source>
</evidence>
<accession>A0ABU2MMW9</accession>
<dbReference type="Pfam" id="PF17920">
    <property type="entry name" value="TetR_C_16"/>
    <property type="match status" value="1"/>
</dbReference>
<gene>
    <name evidence="4" type="ORF">RM590_09195</name>
</gene>
<dbReference type="SUPFAM" id="SSF46689">
    <property type="entry name" value="Homeodomain-like"/>
    <property type="match status" value="1"/>
</dbReference>
<evidence type="ECO:0000256" key="1">
    <source>
        <dbReference type="ARBA" id="ARBA00023125"/>
    </source>
</evidence>
<evidence type="ECO:0000313" key="5">
    <source>
        <dbReference type="Proteomes" id="UP001183246"/>
    </source>
</evidence>
<dbReference type="Gene3D" id="1.10.357.10">
    <property type="entry name" value="Tetracycline Repressor, domain 2"/>
    <property type="match status" value="1"/>
</dbReference>
<dbReference type="SUPFAM" id="SSF48498">
    <property type="entry name" value="Tetracyclin repressor-like, C-terminal domain"/>
    <property type="match status" value="1"/>
</dbReference>
<proteinExistence type="predicted"/>
<dbReference type="PRINTS" id="PR00455">
    <property type="entry name" value="HTHTETR"/>
</dbReference>
<comment type="caution">
    <text evidence="4">The sequence shown here is derived from an EMBL/GenBank/DDBJ whole genome shotgun (WGS) entry which is preliminary data.</text>
</comment>
<keyword evidence="5" id="KW-1185">Reference proteome</keyword>
<evidence type="ECO:0000259" key="3">
    <source>
        <dbReference type="PROSITE" id="PS50977"/>
    </source>
</evidence>